<dbReference type="PROSITE" id="PS51257">
    <property type="entry name" value="PROKAR_LIPOPROTEIN"/>
    <property type="match status" value="1"/>
</dbReference>
<reference evidence="2 3" key="1">
    <citation type="journal article" date="2016" name="Nat. Commun.">
        <title>Thousands of microbial genomes shed light on interconnected biogeochemical processes in an aquifer system.</title>
        <authorList>
            <person name="Anantharaman K."/>
            <person name="Brown C.T."/>
            <person name="Hug L.A."/>
            <person name="Sharon I."/>
            <person name="Castelle C.J."/>
            <person name="Probst A.J."/>
            <person name="Thomas B.C."/>
            <person name="Singh A."/>
            <person name="Wilkins M.J."/>
            <person name="Karaoz U."/>
            <person name="Brodie E.L."/>
            <person name="Williams K.H."/>
            <person name="Hubbard S.S."/>
            <person name="Banfield J.F."/>
        </authorList>
    </citation>
    <scope>NUCLEOTIDE SEQUENCE [LARGE SCALE GENOMIC DNA]</scope>
</reference>
<dbReference type="InterPro" id="IPR019734">
    <property type="entry name" value="TPR_rpt"/>
</dbReference>
<evidence type="ECO:0000313" key="3">
    <source>
        <dbReference type="Proteomes" id="UP000176992"/>
    </source>
</evidence>
<evidence type="ECO:0000313" key="2">
    <source>
        <dbReference type="EMBL" id="OGF98377.1"/>
    </source>
</evidence>
<sequence length="331" mass="38589">MKKMILGLTLALTLAGLAGCHLSVYRLDKRLEKWNSMKDRSSVAVEKKVRFARESITFFLTNTDFQRSKEIVISEAERLTYHRRMCSMQVFLMDYYASRALACQELSPPDWQEGREEWNLADTVAFGKLPGLQSVYVLVHLQFGYSKYIRDIAENGDLYERMERDYPGLMAALRKMSEFQFRYAEYLMDQGRREEAIEAYLKVFVRDPENFVKAERIVKNITGRGIRENYNRQFWAGRSAEGFDRTRSEIYGMVDNVAARIEHESGADSVQAKLPGELTLLAENFQVVPEQLEDVYYYTLHERQGTLTQYVLLMRTHILKGYPPLKPTLIF</sequence>
<gene>
    <name evidence="2" type="ORF">A2Z86_02855</name>
</gene>
<comment type="caution">
    <text evidence="2">The sequence shown here is derived from an EMBL/GenBank/DDBJ whole genome shotgun (WGS) entry which is preliminary data.</text>
</comment>
<evidence type="ECO:0000256" key="1">
    <source>
        <dbReference type="PROSITE-ProRule" id="PRU00339"/>
    </source>
</evidence>
<dbReference type="Proteomes" id="UP000176992">
    <property type="component" value="Unassembled WGS sequence"/>
</dbReference>
<dbReference type="EMBL" id="MFIV01000117">
    <property type="protein sequence ID" value="OGF98377.1"/>
    <property type="molecule type" value="Genomic_DNA"/>
</dbReference>
<dbReference type="PROSITE" id="PS50005">
    <property type="entry name" value="TPR"/>
    <property type="match status" value="1"/>
</dbReference>
<proteinExistence type="predicted"/>
<keyword evidence="1" id="KW-0802">TPR repeat</keyword>
<dbReference type="AlphaFoldDB" id="A0A1F5YDW3"/>
<organism evidence="2 3">
    <name type="scientific">Candidatus Glassbacteria bacterium GWA2_58_10</name>
    <dbReference type="NCBI Taxonomy" id="1817865"/>
    <lineage>
        <taxon>Bacteria</taxon>
        <taxon>Candidatus Glassiibacteriota</taxon>
    </lineage>
</organism>
<protein>
    <submittedName>
        <fullName evidence="2">Uncharacterized protein</fullName>
    </submittedName>
</protein>
<feature type="repeat" description="TPR" evidence="1">
    <location>
        <begin position="177"/>
        <end position="210"/>
    </location>
</feature>
<name>A0A1F5YDW3_9BACT</name>
<accession>A0A1F5YDW3</accession>